<dbReference type="PANTHER" id="PTHR44858">
    <property type="entry name" value="TETRATRICOPEPTIDE REPEAT PROTEIN 6"/>
    <property type="match status" value="1"/>
</dbReference>
<dbReference type="SMART" id="SM00028">
    <property type="entry name" value="TPR"/>
    <property type="match status" value="4"/>
</dbReference>
<dbReference type="Pfam" id="PF13432">
    <property type="entry name" value="TPR_16"/>
    <property type="match status" value="1"/>
</dbReference>
<dbReference type="PROSITE" id="PS50005">
    <property type="entry name" value="TPR"/>
    <property type="match status" value="2"/>
</dbReference>
<organism evidence="4">
    <name type="scientific">marine sediment metagenome</name>
    <dbReference type="NCBI Taxonomy" id="412755"/>
    <lineage>
        <taxon>unclassified sequences</taxon>
        <taxon>metagenomes</taxon>
        <taxon>ecological metagenomes</taxon>
    </lineage>
</organism>
<evidence type="ECO:0000256" key="2">
    <source>
        <dbReference type="ARBA" id="ARBA00022803"/>
    </source>
</evidence>
<dbReference type="EMBL" id="LAZR01005345">
    <property type="protein sequence ID" value="KKN00689.1"/>
    <property type="molecule type" value="Genomic_DNA"/>
</dbReference>
<keyword evidence="3" id="KW-1133">Transmembrane helix</keyword>
<dbReference type="Pfam" id="PF00515">
    <property type="entry name" value="TPR_1"/>
    <property type="match status" value="1"/>
</dbReference>
<reference evidence="4" key="1">
    <citation type="journal article" date="2015" name="Nature">
        <title>Complex archaea that bridge the gap between prokaryotes and eukaryotes.</title>
        <authorList>
            <person name="Spang A."/>
            <person name="Saw J.H."/>
            <person name="Jorgensen S.L."/>
            <person name="Zaremba-Niedzwiedzka K."/>
            <person name="Martijn J."/>
            <person name="Lind A.E."/>
            <person name="van Eijk R."/>
            <person name="Schleper C."/>
            <person name="Guy L."/>
            <person name="Ettema T.J."/>
        </authorList>
    </citation>
    <scope>NUCLEOTIDE SEQUENCE</scope>
</reference>
<feature type="transmembrane region" description="Helical" evidence="3">
    <location>
        <begin position="115"/>
        <end position="133"/>
    </location>
</feature>
<keyword evidence="1" id="KW-0677">Repeat</keyword>
<evidence type="ECO:0000256" key="3">
    <source>
        <dbReference type="SAM" id="Phobius"/>
    </source>
</evidence>
<evidence type="ECO:0000313" key="4">
    <source>
        <dbReference type="EMBL" id="KKN00689.1"/>
    </source>
</evidence>
<accession>A0A0F9M4S5</accession>
<dbReference type="InterPro" id="IPR019734">
    <property type="entry name" value="TPR_rpt"/>
</dbReference>
<dbReference type="PANTHER" id="PTHR44858:SF1">
    <property type="entry name" value="UDP-N-ACETYLGLUCOSAMINE--PEPTIDE N-ACETYLGLUCOSAMINYLTRANSFERASE SPINDLY-RELATED"/>
    <property type="match status" value="1"/>
</dbReference>
<dbReference type="SUPFAM" id="SSF48452">
    <property type="entry name" value="TPR-like"/>
    <property type="match status" value="1"/>
</dbReference>
<proteinExistence type="predicted"/>
<dbReference type="InterPro" id="IPR050498">
    <property type="entry name" value="Ycf3"/>
</dbReference>
<sequence>MTLDNLRKMIEEYKDYVVYIDYPDREIIKILTLRDEIEDLLLNLEKRGTDLEADKVRLETFDTIIRKKMKMVYRKLTASLNPLPYREERKIPRSHWWWYLDELLKEKRVRARKRWLIRGGIAAVALLAAYIILTKIVPQPKQSVIYQGEARELYQEGELDEAIEIYKKAQGLEPDDSSIPLMLGMIYEDKGLLDRANDYFERARLLSSQKIDFYNSRGMIYFQMGKLDKAVLDAKKALELDSNSAFSHFLLGNIYEMENKIAEAILEYQIVSDLDQNPQLTVMARFKMGMIMQRAPLRSLNK</sequence>
<dbReference type="InterPro" id="IPR011990">
    <property type="entry name" value="TPR-like_helical_dom_sf"/>
</dbReference>
<keyword evidence="3" id="KW-0812">Transmembrane</keyword>
<evidence type="ECO:0000256" key="1">
    <source>
        <dbReference type="ARBA" id="ARBA00022737"/>
    </source>
</evidence>
<gene>
    <name evidence="4" type="ORF">LCGC14_1135280</name>
</gene>
<keyword evidence="2" id="KW-0802">TPR repeat</keyword>
<name>A0A0F9M4S5_9ZZZZ</name>
<dbReference type="Gene3D" id="1.25.40.10">
    <property type="entry name" value="Tetratricopeptide repeat domain"/>
    <property type="match status" value="1"/>
</dbReference>
<dbReference type="AlphaFoldDB" id="A0A0F9M4S5"/>
<keyword evidence="3" id="KW-0472">Membrane</keyword>
<comment type="caution">
    <text evidence="4">The sequence shown here is derived from an EMBL/GenBank/DDBJ whole genome shotgun (WGS) entry which is preliminary data.</text>
</comment>
<protein>
    <submittedName>
        <fullName evidence="4">Uncharacterized protein</fullName>
    </submittedName>
</protein>